<feature type="domain" description="UVR" evidence="3">
    <location>
        <begin position="239"/>
        <end position="274"/>
    </location>
</feature>
<dbReference type="Pfam" id="PF08459">
    <property type="entry name" value="UvrC_RNaseH_dom"/>
    <property type="match status" value="1"/>
</dbReference>
<evidence type="ECO:0000259" key="4">
    <source>
        <dbReference type="PROSITE" id="PS50164"/>
    </source>
</evidence>
<evidence type="ECO:0000256" key="2">
    <source>
        <dbReference type="SAM" id="MobiDB-lite"/>
    </source>
</evidence>
<proteinExistence type="predicted"/>
<reference evidence="6 7" key="1">
    <citation type="submission" date="2023-06" db="EMBL/GenBank/DDBJ databases">
        <title>Roseiconus lacunae JC819 isolated from Gulf of Mannar region, Tamil Nadu.</title>
        <authorList>
            <person name="Pk S."/>
            <person name="Ch S."/>
            <person name="Ch V.R."/>
        </authorList>
    </citation>
    <scope>NUCLEOTIDE SEQUENCE [LARGE SCALE GENOMIC DNA]</scope>
    <source>
        <strain evidence="6 7">JC819</strain>
    </source>
</reference>
<keyword evidence="1" id="KW-0227">DNA damage</keyword>
<feature type="region of interest" description="Disordered" evidence="2">
    <location>
        <begin position="1"/>
        <end position="26"/>
    </location>
</feature>
<dbReference type="Proteomes" id="UP001239462">
    <property type="component" value="Unassembled WGS sequence"/>
</dbReference>
<feature type="domain" description="GIY-YIG" evidence="4">
    <location>
        <begin position="45"/>
        <end position="124"/>
    </location>
</feature>
<evidence type="ECO:0000259" key="5">
    <source>
        <dbReference type="PROSITE" id="PS50165"/>
    </source>
</evidence>
<dbReference type="InterPro" id="IPR000305">
    <property type="entry name" value="GIY-YIG_endonuc"/>
</dbReference>
<protein>
    <submittedName>
        <fullName evidence="6">Excinuclease ABC subunit UvrC</fullName>
    </submittedName>
</protein>
<evidence type="ECO:0000256" key="1">
    <source>
        <dbReference type="ARBA" id="ARBA00023236"/>
    </source>
</evidence>
<dbReference type="SUPFAM" id="SSF82771">
    <property type="entry name" value="GIY-YIG endonuclease"/>
    <property type="match status" value="1"/>
</dbReference>
<gene>
    <name evidence="6" type="ORF">QTN89_02910</name>
</gene>
<sequence length="465" mass="52848">MDEKRKDGKESNSVPSEETTAAANGAQSEPLGFAHAAVKVKTFPQTPGVYLMKDIAGRVIYVGKAKNLRSRAGSYFLKAAAEDARTAGWIGDIADIDFMDCDSEVDALLMESRLIKDIQPKNNKELKDDKTFPYLMITTREDFPRVEVTREPKAKGVKLYGPFPSAGALRGAIQVLQRIFKFRTCSLDIAEADEQWKWFRPCLLASINQCTAPCNLRISKDEYRRDIKRLQTFLDGGKKRLLKEMRDEMMAASKQLDFERAAVLRDELKMLERLEERGELDTHAQPEVFYIDPKKGLAGLRKVLGLSETPRVIEGMDIAHLGGGETVASLVQFIDGLPFKPGYRRFKIKDVDGIDDFRSMYEVVSRRFRRLSDESEAFPDILLIDGGKGQLNSAMAAFRDQEITPPTVISLAKREEEIFRPGISEPLRLSKNSFALRLLQYVRDESHRFAQHYHHMLRNKSTFQR</sequence>
<dbReference type="InterPro" id="IPR038476">
    <property type="entry name" value="UvrC_RNase_H_dom_sf"/>
</dbReference>
<dbReference type="EMBL" id="JASZZN010000002">
    <property type="protein sequence ID" value="MDM4014366.1"/>
    <property type="molecule type" value="Genomic_DNA"/>
</dbReference>
<dbReference type="PROSITE" id="PS50164">
    <property type="entry name" value="GIY_YIG"/>
    <property type="match status" value="1"/>
</dbReference>
<dbReference type="InterPro" id="IPR036876">
    <property type="entry name" value="UVR_dom_sf"/>
</dbReference>
<evidence type="ECO:0000313" key="7">
    <source>
        <dbReference type="Proteomes" id="UP001239462"/>
    </source>
</evidence>
<feature type="compositionally biased region" description="Basic and acidic residues" evidence="2">
    <location>
        <begin position="1"/>
        <end position="10"/>
    </location>
</feature>
<dbReference type="PANTHER" id="PTHR30562">
    <property type="entry name" value="UVRC/OXIDOREDUCTASE"/>
    <property type="match status" value="1"/>
</dbReference>
<dbReference type="CDD" id="cd10434">
    <property type="entry name" value="GIY-YIG_UvrC_Cho"/>
    <property type="match status" value="1"/>
</dbReference>
<dbReference type="RefSeq" id="WP_289162138.1">
    <property type="nucleotide sequence ID" value="NZ_JASZZN010000002.1"/>
</dbReference>
<feature type="compositionally biased region" description="Polar residues" evidence="2">
    <location>
        <begin position="11"/>
        <end position="26"/>
    </location>
</feature>
<dbReference type="Pfam" id="PF02151">
    <property type="entry name" value="UVR"/>
    <property type="match status" value="1"/>
</dbReference>
<dbReference type="PROSITE" id="PS50151">
    <property type="entry name" value="UVR"/>
    <property type="match status" value="1"/>
</dbReference>
<dbReference type="InterPro" id="IPR035901">
    <property type="entry name" value="GIY-YIG_endonuc_sf"/>
</dbReference>
<dbReference type="PROSITE" id="PS50165">
    <property type="entry name" value="UVRC"/>
    <property type="match status" value="1"/>
</dbReference>
<organism evidence="6 7">
    <name type="scientific">Roseiconus lacunae</name>
    <dbReference type="NCBI Taxonomy" id="2605694"/>
    <lineage>
        <taxon>Bacteria</taxon>
        <taxon>Pseudomonadati</taxon>
        <taxon>Planctomycetota</taxon>
        <taxon>Planctomycetia</taxon>
        <taxon>Pirellulales</taxon>
        <taxon>Pirellulaceae</taxon>
        <taxon>Roseiconus</taxon>
    </lineage>
</organism>
<dbReference type="Pfam" id="PF01541">
    <property type="entry name" value="GIY-YIG"/>
    <property type="match status" value="1"/>
</dbReference>
<feature type="domain" description="UvrC family homology region profile" evidence="5">
    <location>
        <begin position="264"/>
        <end position="398"/>
    </location>
</feature>
<dbReference type="InterPro" id="IPR001162">
    <property type="entry name" value="UvrC_RNase_H_dom"/>
</dbReference>
<dbReference type="Gene3D" id="3.40.1440.10">
    <property type="entry name" value="GIY-YIG endonuclease"/>
    <property type="match status" value="1"/>
</dbReference>
<comment type="caution">
    <text evidence="6">The sequence shown here is derived from an EMBL/GenBank/DDBJ whole genome shotgun (WGS) entry which is preliminary data.</text>
</comment>
<dbReference type="SUPFAM" id="SSF46600">
    <property type="entry name" value="C-terminal UvrC-binding domain of UvrB"/>
    <property type="match status" value="1"/>
</dbReference>
<dbReference type="InterPro" id="IPR047296">
    <property type="entry name" value="GIY-YIG_UvrC_Cho"/>
</dbReference>
<dbReference type="InterPro" id="IPR050066">
    <property type="entry name" value="UvrABC_protein_C"/>
</dbReference>
<dbReference type="Gene3D" id="4.10.860.10">
    <property type="entry name" value="UVR domain"/>
    <property type="match status" value="1"/>
</dbReference>
<dbReference type="InterPro" id="IPR001943">
    <property type="entry name" value="UVR_dom"/>
</dbReference>
<accession>A0ABT7PDS5</accession>
<dbReference type="Gene3D" id="3.30.420.340">
    <property type="entry name" value="UvrC, RNAse H endonuclease domain"/>
    <property type="match status" value="1"/>
</dbReference>
<dbReference type="PANTHER" id="PTHR30562:SF1">
    <property type="entry name" value="UVRABC SYSTEM PROTEIN C"/>
    <property type="match status" value="1"/>
</dbReference>
<keyword evidence="7" id="KW-1185">Reference proteome</keyword>
<evidence type="ECO:0000313" key="6">
    <source>
        <dbReference type="EMBL" id="MDM4014366.1"/>
    </source>
</evidence>
<name>A0ABT7PDS5_9BACT</name>
<evidence type="ECO:0000259" key="3">
    <source>
        <dbReference type="PROSITE" id="PS50151"/>
    </source>
</evidence>
<keyword evidence="1" id="KW-0742">SOS response</keyword>
<dbReference type="SMART" id="SM00465">
    <property type="entry name" value="GIYc"/>
    <property type="match status" value="1"/>
</dbReference>